<organism evidence="2 3">
    <name type="scientific">Rubellimicrobium aerolatum</name>
    <dbReference type="NCBI Taxonomy" id="490979"/>
    <lineage>
        <taxon>Bacteria</taxon>
        <taxon>Pseudomonadati</taxon>
        <taxon>Pseudomonadota</taxon>
        <taxon>Alphaproteobacteria</taxon>
        <taxon>Rhodobacterales</taxon>
        <taxon>Roseobacteraceae</taxon>
        <taxon>Rubellimicrobium</taxon>
    </lineage>
</organism>
<dbReference type="PANTHER" id="PTHR47515">
    <property type="entry name" value="LOW CALCIUM RESPONSE LOCUS PROTEIN T"/>
    <property type="match status" value="1"/>
</dbReference>
<comment type="caution">
    <text evidence="2">The sequence shown here is derived from an EMBL/GenBank/DDBJ whole genome shotgun (WGS) entry which is preliminary data.</text>
</comment>
<evidence type="ECO:0000313" key="3">
    <source>
        <dbReference type="Proteomes" id="UP001596056"/>
    </source>
</evidence>
<feature type="domain" description="Integrase catalytic" evidence="1">
    <location>
        <begin position="207"/>
        <end position="367"/>
    </location>
</feature>
<accession>A0ABW0SHK5</accession>
<dbReference type="RefSeq" id="WP_377110501.1">
    <property type="nucleotide sequence ID" value="NZ_JAGGJP010000055.1"/>
</dbReference>
<dbReference type="PROSITE" id="PS50994">
    <property type="entry name" value="INTEGRASE"/>
    <property type="match status" value="1"/>
</dbReference>
<dbReference type="Pfam" id="PF01527">
    <property type="entry name" value="HTH_Tnp_1"/>
    <property type="match status" value="1"/>
</dbReference>
<reference evidence="3" key="1">
    <citation type="journal article" date="2019" name="Int. J. Syst. Evol. Microbiol.">
        <title>The Global Catalogue of Microorganisms (GCM) 10K type strain sequencing project: providing services to taxonomists for standard genome sequencing and annotation.</title>
        <authorList>
            <consortium name="The Broad Institute Genomics Platform"/>
            <consortium name="The Broad Institute Genome Sequencing Center for Infectious Disease"/>
            <person name="Wu L."/>
            <person name="Ma J."/>
        </authorList>
    </citation>
    <scope>NUCLEOTIDE SEQUENCE [LARGE SCALE GENOMIC DNA]</scope>
    <source>
        <strain evidence="3">KACC 11588</strain>
    </source>
</reference>
<dbReference type="Gene3D" id="3.30.420.10">
    <property type="entry name" value="Ribonuclease H-like superfamily/Ribonuclease H"/>
    <property type="match status" value="1"/>
</dbReference>
<dbReference type="InterPro" id="IPR048020">
    <property type="entry name" value="Transpos_IS3"/>
</dbReference>
<dbReference type="SUPFAM" id="SSF46689">
    <property type="entry name" value="Homeodomain-like"/>
    <property type="match status" value="1"/>
</dbReference>
<gene>
    <name evidence="2" type="ORF">ACFPOC_18745</name>
</gene>
<name>A0ABW0SHK5_9RHOB</name>
<dbReference type="Proteomes" id="UP001596056">
    <property type="component" value="Unassembled WGS sequence"/>
</dbReference>
<dbReference type="Pfam" id="PF13276">
    <property type="entry name" value="HTH_21"/>
    <property type="match status" value="1"/>
</dbReference>
<dbReference type="Pfam" id="PF13683">
    <property type="entry name" value="rve_3"/>
    <property type="match status" value="1"/>
</dbReference>
<feature type="non-terminal residue" evidence="2">
    <location>
        <position position="396"/>
    </location>
</feature>
<evidence type="ECO:0000313" key="2">
    <source>
        <dbReference type="EMBL" id="MFC5568424.1"/>
    </source>
</evidence>
<keyword evidence="3" id="KW-1185">Reference proteome</keyword>
<dbReference type="InterPro" id="IPR009057">
    <property type="entry name" value="Homeodomain-like_sf"/>
</dbReference>
<dbReference type="InterPro" id="IPR025948">
    <property type="entry name" value="HTH-like_dom"/>
</dbReference>
<dbReference type="NCBIfam" id="NF033516">
    <property type="entry name" value="transpos_IS3"/>
    <property type="match status" value="1"/>
</dbReference>
<dbReference type="PANTHER" id="PTHR47515:SF1">
    <property type="entry name" value="BLR2054 PROTEIN"/>
    <property type="match status" value="1"/>
</dbReference>
<evidence type="ECO:0000259" key="1">
    <source>
        <dbReference type="PROSITE" id="PS50994"/>
    </source>
</evidence>
<dbReference type="InterPro" id="IPR036397">
    <property type="entry name" value="RNaseH_sf"/>
</dbReference>
<dbReference type="InterPro" id="IPR012337">
    <property type="entry name" value="RNaseH-like_sf"/>
</dbReference>
<dbReference type="InterPro" id="IPR001584">
    <property type="entry name" value="Integrase_cat-core"/>
</dbReference>
<sequence>MPKKKHSPEEIVTKLRQVDVMTSQGRTVGEAIRSIGVAEATHHRWRTEFGGLKLDQVRRLKELELENSRVRKAVSDLTLDKLILTEALFGKVISPSRRRQVVEQVCSELGVSERRACKVIGQPRSTQRRVLRVADDEERLTAAIVELATQYGRHGYRRITALLRQAGWLVNKKRVERIWRREGLKVPRRQPRRGRLRLDDGSRLRLRPERPNHVWAHDFVQDRTHDGRKFRMLCVVDEFTREALAIRVDRKLGSAQVIETLAELMLERGVPEHIRSDNGPEFVAQAVRDWIAAVGSKAAFLEPGSPWENGCVESFTSKLRDEPLNGEIFYSLREAQILIEGWRQHYNSIRPHPALRWTPPAPEVRLATLQIWPATTLAYHAPTSYHRPWSRDRGPA</sequence>
<protein>
    <submittedName>
        <fullName evidence="2">IS3 family transposase</fullName>
    </submittedName>
</protein>
<dbReference type="InterPro" id="IPR002514">
    <property type="entry name" value="Transposase_8"/>
</dbReference>
<dbReference type="EMBL" id="JBHSNA010000057">
    <property type="protein sequence ID" value="MFC5568424.1"/>
    <property type="molecule type" value="Genomic_DNA"/>
</dbReference>
<dbReference type="SUPFAM" id="SSF53098">
    <property type="entry name" value="Ribonuclease H-like"/>
    <property type="match status" value="1"/>
</dbReference>
<proteinExistence type="predicted"/>